<proteinExistence type="predicted"/>
<geneLocation type="plasmid" evidence="1 2">
    <name>pDE1</name>
</geneLocation>
<gene>
    <name evidence="1" type="ORF">ATN00_20210</name>
</gene>
<sequence>MTDDTAPIIVELVPLAAPIPTPSAPLAEMVYRPDSWTPQDVRTLRQLFNDDTPLPEISETLGRGLHGVRDKICTLGLRRHSTRPWGELEDHELIQTYGQEPAATIAARLGRSCGAVYTRAAFLGLSEEAAPAWTPWEDAQLRAGFAADIPTAQVALIIGRPHAGVYSRAGKLGIKHASTPKGWTNAEIERAIELVQAGHTYTQIGTILGTEGFATRTKSSLQALMQRTGQGKGWGRVWMPEEDELLIKAYRDNASLTPLRNLLGRSVFSIRWRAEYLNLRGTHARSKGFRLGPDWSEADEAWLRRDYGKIPTPELARQMGRTRAAIFTRANILGLIHEGRQRWTPDHLAALRIAHERGISLADLAAALGRETGALHKYAGKQGLVFGRRPRWPEPPTLADILNLPDDTKGKGEG</sequence>
<reference evidence="1 2" key="1">
    <citation type="submission" date="2015-11" db="EMBL/GenBank/DDBJ databases">
        <title>A Two-component Flavoprotein Monooxygenase System MeaXY Responsible for para-Hydroxylation of 2-Methyl-6-ethylaniline and 2,6-Diethylaniline in Sphingobium baderi DE-13.</title>
        <authorList>
            <person name="Cheng M."/>
            <person name="Meng Q."/>
            <person name="Yang Y."/>
            <person name="Chu C."/>
            <person name="Yan X."/>
            <person name="He J."/>
            <person name="Li S."/>
        </authorList>
    </citation>
    <scope>NUCLEOTIDE SEQUENCE [LARGE SCALE GENOMIC DNA]</scope>
    <source>
        <strain evidence="1 2">DE-13</strain>
        <plasmid evidence="2">Plasmid pDE1</plasmid>
    </source>
</reference>
<evidence type="ECO:0000313" key="1">
    <source>
        <dbReference type="EMBL" id="ALR22835.1"/>
    </source>
</evidence>
<organism evidence="1 2">
    <name type="scientific">Sphingobium baderi</name>
    <dbReference type="NCBI Taxonomy" id="1332080"/>
    <lineage>
        <taxon>Bacteria</taxon>
        <taxon>Pseudomonadati</taxon>
        <taxon>Pseudomonadota</taxon>
        <taxon>Alphaproteobacteria</taxon>
        <taxon>Sphingomonadales</taxon>
        <taxon>Sphingomonadaceae</taxon>
        <taxon>Sphingobium</taxon>
    </lineage>
</organism>
<dbReference type="RefSeq" id="WP_062069107.1">
    <property type="nucleotide sequence ID" value="NZ_CP013265.1"/>
</dbReference>
<protein>
    <submittedName>
        <fullName evidence="1">Uncharacterized protein</fullName>
    </submittedName>
</protein>
<evidence type="ECO:0000313" key="2">
    <source>
        <dbReference type="Proteomes" id="UP000056968"/>
    </source>
</evidence>
<dbReference type="KEGG" id="sbd:ATN00_20210"/>
<name>A0A0S3F590_9SPHN</name>
<dbReference type="OrthoDB" id="7460705at2"/>
<keyword evidence="1" id="KW-0614">Plasmid</keyword>
<keyword evidence="2" id="KW-1185">Reference proteome</keyword>
<dbReference type="EMBL" id="CP013265">
    <property type="protein sequence ID" value="ALR22835.1"/>
    <property type="molecule type" value="Genomic_DNA"/>
</dbReference>
<accession>A0A0S3F590</accession>
<dbReference type="AlphaFoldDB" id="A0A0S3F590"/>
<dbReference type="Proteomes" id="UP000056968">
    <property type="component" value="Plasmid pDE1"/>
</dbReference>